<dbReference type="AlphaFoldDB" id="A0A381NG67"/>
<gene>
    <name evidence="8" type="ORF">METZ01_LOCUS6233</name>
</gene>
<dbReference type="GO" id="GO:0005886">
    <property type="term" value="C:plasma membrane"/>
    <property type="evidence" value="ECO:0007669"/>
    <property type="project" value="UniProtKB-SubCell"/>
</dbReference>
<keyword evidence="5 7" id="KW-1133">Transmembrane helix</keyword>
<feature type="transmembrane region" description="Helical" evidence="7">
    <location>
        <begin position="37"/>
        <end position="59"/>
    </location>
</feature>
<accession>A0A381NG67</accession>
<dbReference type="Pfam" id="PF04093">
    <property type="entry name" value="MreD"/>
    <property type="match status" value="1"/>
</dbReference>
<sequence length="140" mass="15902">MLADFLSIGTIRPDFLVILVLYWSIKYGRTTGTIAGFLIGLLIDLSGTASYFGLSPLIYSVTGYLGGYLMGTYSRLNPIYFSISWVAILIFQFLIFCVVQYQDIWMINPQLFWAKWLGTTIYTLSFAGILQVIYPLHKIN</sequence>
<proteinExistence type="predicted"/>
<evidence type="ECO:0000313" key="8">
    <source>
        <dbReference type="EMBL" id="SUZ53379.1"/>
    </source>
</evidence>
<protein>
    <recommendedName>
        <fullName evidence="9">Rod shape-determining protein MreD</fullName>
    </recommendedName>
</protein>
<dbReference type="NCBIfam" id="TIGR03426">
    <property type="entry name" value="shape_MreD"/>
    <property type="match status" value="1"/>
</dbReference>
<evidence type="ECO:0000256" key="4">
    <source>
        <dbReference type="ARBA" id="ARBA00022960"/>
    </source>
</evidence>
<evidence type="ECO:0008006" key="9">
    <source>
        <dbReference type="Google" id="ProtNLM"/>
    </source>
</evidence>
<keyword evidence="2" id="KW-1003">Cell membrane</keyword>
<evidence type="ECO:0000256" key="3">
    <source>
        <dbReference type="ARBA" id="ARBA00022692"/>
    </source>
</evidence>
<feature type="transmembrane region" description="Helical" evidence="7">
    <location>
        <begin position="111"/>
        <end position="134"/>
    </location>
</feature>
<feature type="transmembrane region" description="Helical" evidence="7">
    <location>
        <begin position="79"/>
        <end position="99"/>
    </location>
</feature>
<reference evidence="8" key="1">
    <citation type="submission" date="2018-05" db="EMBL/GenBank/DDBJ databases">
        <authorList>
            <person name="Lanie J.A."/>
            <person name="Ng W.-L."/>
            <person name="Kazmierczak K.M."/>
            <person name="Andrzejewski T.M."/>
            <person name="Davidsen T.M."/>
            <person name="Wayne K.J."/>
            <person name="Tettelin H."/>
            <person name="Glass J.I."/>
            <person name="Rusch D."/>
            <person name="Podicherti R."/>
            <person name="Tsui H.-C.T."/>
            <person name="Winkler M.E."/>
        </authorList>
    </citation>
    <scope>NUCLEOTIDE SEQUENCE</scope>
</reference>
<evidence type="ECO:0000256" key="2">
    <source>
        <dbReference type="ARBA" id="ARBA00022475"/>
    </source>
</evidence>
<name>A0A381NG67_9ZZZZ</name>
<keyword evidence="4" id="KW-0133">Cell shape</keyword>
<evidence type="ECO:0000256" key="1">
    <source>
        <dbReference type="ARBA" id="ARBA00004651"/>
    </source>
</evidence>
<organism evidence="8">
    <name type="scientific">marine metagenome</name>
    <dbReference type="NCBI Taxonomy" id="408172"/>
    <lineage>
        <taxon>unclassified sequences</taxon>
        <taxon>metagenomes</taxon>
        <taxon>ecological metagenomes</taxon>
    </lineage>
</organism>
<evidence type="ECO:0000256" key="7">
    <source>
        <dbReference type="SAM" id="Phobius"/>
    </source>
</evidence>
<keyword evidence="3 7" id="KW-0812">Transmembrane</keyword>
<dbReference type="GO" id="GO:0008360">
    <property type="term" value="P:regulation of cell shape"/>
    <property type="evidence" value="ECO:0007669"/>
    <property type="project" value="UniProtKB-KW"/>
</dbReference>
<dbReference type="InterPro" id="IPR007227">
    <property type="entry name" value="Cell_shape_determining_MreD"/>
</dbReference>
<dbReference type="EMBL" id="UINC01000330">
    <property type="protein sequence ID" value="SUZ53379.1"/>
    <property type="molecule type" value="Genomic_DNA"/>
</dbReference>
<feature type="transmembrane region" description="Helical" evidence="7">
    <location>
        <begin position="6"/>
        <end position="25"/>
    </location>
</feature>
<evidence type="ECO:0000256" key="6">
    <source>
        <dbReference type="ARBA" id="ARBA00023136"/>
    </source>
</evidence>
<comment type="subcellular location">
    <subcellularLocation>
        <location evidence="1">Cell membrane</location>
        <topology evidence="1">Multi-pass membrane protein</topology>
    </subcellularLocation>
</comment>
<evidence type="ECO:0000256" key="5">
    <source>
        <dbReference type="ARBA" id="ARBA00022989"/>
    </source>
</evidence>
<keyword evidence="6 7" id="KW-0472">Membrane</keyword>